<reference evidence="1 2" key="1">
    <citation type="submission" date="2024-08" db="EMBL/GenBank/DDBJ databases">
        <title>Gnathostoma spinigerum genome.</title>
        <authorList>
            <person name="Gonzalez-Bertolin B."/>
            <person name="Monzon S."/>
            <person name="Zaballos A."/>
            <person name="Jimenez P."/>
            <person name="Dekumyoy P."/>
            <person name="Varona S."/>
            <person name="Cuesta I."/>
            <person name="Sumanam S."/>
            <person name="Adisakwattana P."/>
            <person name="Gasser R.B."/>
            <person name="Hernandez-Gonzalez A."/>
            <person name="Young N.D."/>
            <person name="Perteguer M.J."/>
        </authorList>
    </citation>
    <scope>NUCLEOTIDE SEQUENCE [LARGE SCALE GENOMIC DNA]</scope>
    <source>
        <strain evidence="1">AL3</strain>
        <tissue evidence="1">Liver</tissue>
    </source>
</reference>
<protein>
    <submittedName>
        <fullName evidence="1">Uncharacterized protein</fullName>
    </submittedName>
</protein>
<dbReference type="AlphaFoldDB" id="A0ABD6EG20"/>
<sequence>MEDSPWRPSIQMAVANSEGGSCQRIRFSPGIVIDQTNTSVLIMLCLRPTRPDPTERNADANKHLIQLIYNSQNNAVTRRGAAEDDTNGVGALLAGVSEQYARSGECSLWPAVHTLAHRFMMSPGLNPGSNASQR</sequence>
<name>A0ABD6EG20_9BILA</name>
<accession>A0ABD6EG20</accession>
<evidence type="ECO:0000313" key="2">
    <source>
        <dbReference type="Proteomes" id="UP001608902"/>
    </source>
</evidence>
<keyword evidence="2" id="KW-1185">Reference proteome</keyword>
<comment type="caution">
    <text evidence="1">The sequence shown here is derived from an EMBL/GenBank/DDBJ whole genome shotgun (WGS) entry which is preliminary data.</text>
</comment>
<evidence type="ECO:0000313" key="1">
    <source>
        <dbReference type="EMBL" id="MFH4976294.1"/>
    </source>
</evidence>
<proteinExistence type="predicted"/>
<gene>
    <name evidence="1" type="ORF">AB6A40_003003</name>
</gene>
<organism evidence="1 2">
    <name type="scientific">Gnathostoma spinigerum</name>
    <dbReference type="NCBI Taxonomy" id="75299"/>
    <lineage>
        <taxon>Eukaryota</taxon>
        <taxon>Metazoa</taxon>
        <taxon>Ecdysozoa</taxon>
        <taxon>Nematoda</taxon>
        <taxon>Chromadorea</taxon>
        <taxon>Rhabditida</taxon>
        <taxon>Spirurina</taxon>
        <taxon>Gnathostomatomorpha</taxon>
        <taxon>Gnathostomatoidea</taxon>
        <taxon>Gnathostomatidae</taxon>
        <taxon>Gnathostoma</taxon>
    </lineage>
</organism>
<dbReference type="EMBL" id="JBGFUD010001447">
    <property type="protein sequence ID" value="MFH4976294.1"/>
    <property type="molecule type" value="Genomic_DNA"/>
</dbReference>
<dbReference type="Proteomes" id="UP001608902">
    <property type="component" value="Unassembled WGS sequence"/>
</dbReference>